<dbReference type="Proteomes" id="UP000004994">
    <property type="component" value="Chromosome 8"/>
</dbReference>
<dbReference type="GO" id="GO:0004620">
    <property type="term" value="F:phospholipase activity"/>
    <property type="evidence" value="ECO:0000318"/>
    <property type="project" value="GO_Central"/>
</dbReference>
<dbReference type="SUPFAM" id="SSF48452">
    <property type="entry name" value="TPR-like"/>
    <property type="match status" value="1"/>
</dbReference>
<feature type="domain" description="DYW" evidence="7">
    <location>
        <begin position="1015"/>
        <end position="1107"/>
    </location>
</feature>
<dbReference type="Gene3D" id="3.40.50.1820">
    <property type="entry name" value="alpha/beta hydrolase"/>
    <property type="match status" value="1"/>
</dbReference>
<dbReference type="Pfam" id="PF13041">
    <property type="entry name" value="PPR_2"/>
    <property type="match status" value="2"/>
</dbReference>
<keyword evidence="9" id="KW-1185">Reference proteome</keyword>
<sequence length="1107" mass="124005">MTKKHLSNLEKLLQKEAKPEPVIQKQGKTGENRGKQGEKTEENRGRNLLEGLNLSRIWPEMKAAEEMSPRHLIRLHRMLSSKSMEYSPRNNLGSRWKEYHGCKDWLGLLDPLDENLRRELVRYGEFIQAAYHCFHSDPATSANENAHVARDVSLPDRSYKVTKSLYATSSIGLPKWVDDVAPDLGWMTQRSSWIGYVAVCDDKTEIQRMGRRDIVIALRGTATCLEWGENLRDVLVQMPGENELVDAQPKVECGFLSLYKTGGAKIPSLAESVINEVKRLIEMYKGESLSITVTGHSLGAALALLVADDISTCSPDAPPVAVFSFGGPRVGNKGFANRLESKNVKVLRIVNKQDVITKVPGMFVSEAIDKKLRDTGASGVLNLLDNSMPWAYSHVGTELRVDTTKSPFLKPDADVACCHDLEAYLHLVDGYLGSNESFRPNAKRSLEKLLSEQSANIKKLYTSKDDISSPEALPAAPSSRHSQLVPSSNVKFSRNGQFSYKKGHLEHCEIDDVVSSNKKITSFIRSGDLDSAFRVFESVKVKTVITWNSILAGFSRKYGFLEEARQLFDKIPEPNVVSYNTMLACYWRNADIQAAKSFFDQMPVKDVASWNTMISGFSQNGLMGEAEELFRVMPVRNEVTWNAMVAGYVESGELESALELFREAPVKGVIARTAIVTGYMRSGNVEMAEKMFQEMVEKSMVTWNTMISGYIENGRAEDGMKLVKKMVGSGIKVNDSTLSSLLLGCSNLSALKLGKQVHQHVVKSPLYLDMTVGTSLISMYSKCGVLEDAWKLFVEMPRKDVVTWNAMISGYAQHGESKKALSLFDEMRRKGMKPDWITFVGVLSACNHAGLVNLGIQYFEQMQNNYGVKPKPDHYTCMVDLLGRAGKLNEAVDLIRKMQFKPHIALFGSLLGSCRIHRNLEVAEFAAKNLLGLEPTNAAGYVQLANVYAAKNQWEGVSKVRKSMKENKVIKSPGYSWMEVGRVVHEFRSGDRLHPDLESIRMKLKDLEKKMKLAGYVPDLDSSLHDVGEEQKEQLLLWHSEKLAIAFGLMKLPPEMPIRIFKNLRICGDCHQATKVISAIETREIIVRDTTRFHHFKNGTCSCGDYW</sequence>
<dbReference type="InterPro" id="IPR002921">
    <property type="entry name" value="Fungal_lipase-type"/>
</dbReference>
<dbReference type="InterPro" id="IPR011990">
    <property type="entry name" value="TPR-like_helical_dom_sf"/>
</dbReference>
<dbReference type="PANTHER" id="PTHR47926:SF410">
    <property type="entry name" value="(WILD MALAYSIAN BANANA) HYPOTHETICAL PROTEIN"/>
    <property type="match status" value="1"/>
</dbReference>
<feature type="region of interest" description="Disordered" evidence="5">
    <location>
        <begin position="467"/>
        <end position="486"/>
    </location>
</feature>
<organism evidence="8">
    <name type="scientific">Solanum lycopersicum</name>
    <name type="common">Tomato</name>
    <name type="synonym">Lycopersicon esculentum</name>
    <dbReference type="NCBI Taxonomy" id="4081"/>
    <lineage>
        <taxon>Eukaryota</taxon>
        <taxon>Viridiplantae</taxon>
        <taxon>Streptophyta</taxon>
        <taxon>Embryophyta</taxon>
        <taxon>Tracheophyta</taxon>
        <taxon>Spermatophyta</taxon>
        <taxon>Magnoliopsida</taxon>
        <taxon>eudicotyledons</taxon>
        <taxon>Gunneridae</taxon>
        <taxon>Pentapetalae</taxon>
        <taxon>asterids</taxon>
        <taxon>lamiids</taxon>
        <taxon>Solanales</taxon>
        <taxon>Solanaceae</taxon>
        <taxon>Solanoideae</taxon>
        <taxon>Solaneae</taxon>
        <taxon>Solanum</taxon>
        <taxon>Solanum subgen. Lycopersicon</taxon>
    </lineage>
</organism>
<dbReference type="InterPro" id="IPR046848">
    <property type="entry name" value="E_motif"/>
</dbReference>
<dbReference type="FunFam" id="1.25.40.10:FF:000144">
    <property type="entry name" value="Pentatricopeptide repeat-containing protein, mitochondrial"/>
    <property type="match status" value="1"/>
</dbReference>
<dbReference type="PANTHER" id="PTHR47926">
    <property type="entry name" value="PENTATRICOPEPTIDE REPEAT-CONTAINING PROTEIN"/>
    <property type="match status" value="1"/>
</dbReference>
<feature type="region of interest" description="Disordered" evidence="5">
    <location>
        <begin position="1"/>
        <end position="46"/>
    </location>
</feature>
<dbReference type="FunFam" id="1.25.40.10:FF:001531">
    <property type="entry name" value="Pentatricopeptide repeat-containing protein At4g16835, mitochondrial"/>
    <property type="match status" value="1"/>
</dbReference>
<dbReference type="InterPro" id="IPR032867">
    <property type="entry name" value="DYW_dom"/>
</dbReference>
<dbReference type="GO" id="GO:0006629">
    <property type="term" value="P:lipid metabolic process"/>
    <property type="evidence" value="ECO:0007669"/>
    <property type="project" value="InterPro"/>
</dbReference>
<evidence type="ECO:0000313" key="8">
    <source>
        <dbReference type="EnsemblPlants" id="Solyc08g078080.3.1"/>
    </source>
</evidence>
<dbReference type="GO" id="GO:0009451">
    <property type="term" value="P:RNA modification"/>
    <property type="evidence" value="ECO:0007669"/>
    <property type="project" value="InterPro"/>
</dbReference>
<evidence type="ECO:0000256" key="2">
    <source>
        <dbReference type="ARBA" id="ARBA00022737"/>
    </source>
</evidence>
<dbReference type="Gramene" id="Solyc08g078080.3.1">
    <property type="protein sequence ID" value="Solyc08g078080.3.1"/>
    <property type="gene ID" value="Solyc08g078080.3"/>
</dbReference>
<feature type="domain" description="Fungal lipase-type" evidence="6">
    <location>
        <begin position="215"/>
        <end position="362"/>
    </location>
</feature>
<dbReference type="InterPro" id="IPR002885">
    <property type="entry name" value="PPR_rpt"/>
</dbReference>
<keyword evidence="2" id="KW-0677">Repeat</keyword>
<feature type="compositionally biased region" description="Low complexity" evidence="5">
    <location>
        <begin position="469"/>
        <end position="479"/>
    </location>
</feature>
<dbReference type="FunCoup" id="A0A3Q7HUH2">
    <property type="interactions" value="911"/>
</dbReference>
<dbReference type="PaxDb" id="4081-Solyc08g078090.1.1"/>
<dbReference type="Pfam" id="PF01535">
    <property type="entry name" value="PPR"/>
    <property type="match status" value="5"/>
</dbReference>
<evidence type="ECO:0000256" key="5">
    <source>
        <dbReference type="SAM" id="MobiDB-lite"/>
    </source>
</evidence>
<name>A0A3Q7HUH2_SOLLC</name>
<dbReference type="AlphaFoldDB" id="A0A3Q7HUH2"/>
<dbReference type="EnsemblPlants" id="Solyc08g078080.3.1">
    <property type="protein sequence ID" value="Solyc08g078080.3.1"/>
    <property type="gene ID" value="Solyc08g078080.3"/>
</dbReference>
<dbReference type="Pfam" id="PF14432">
    <property type="entry name" value="DYW_deaminase"/>
    <property type="match status" value="1"/>
</dbReference>
<dbReference type="InParanoid" id="A0A3Q7HUH2"/>
<reference evidence="8" key="1">
    <citation type="journal article" date="2012" name="Nature">
        <title>The tomato genome sequence provides insights into fleshy fruit evolution.</title>
        <authorList>
            <consortium name="Tomato Genome Consortium"/>
        </authorList>
    </citation>
    <scope>NUCLEOTIDE SEQUENCE [LARGE SCALE GENOMIC DNA]</scope>
    <source>
        <strain evidence="8">cv. Heinz 1706</strain>
    </source>
</reference>
<protein>
    <recommendedName>
        <fullName evidence="10">DYW domain-containing protein</fullName>
    </recommendedName>
</protein>
<dbReference type="GO" id="GO:0003723">
    <property type="term" value="F:RNA binding"/>
    <property type="evidence" value="ECO:0007669"/>
    <property type="project" value="InterPro"/>
</dbReference>
<evidence type="ECO:0000256" key="1">
    <source>
        <dbReference type="ARBA" id="ARBA00006643"/>
    </source>
</evidence>
<dbReference type="FunFam" id="1.25.40.10:FF:000553">
    <property type="entry name" value="Pentatricopeptide repeat-containing protein, mitochondrial"/>
    <property type="match status" value="1"/>
</dbReference>
<evidence type="ECO:0000313" key="9">
    <source>
        <dbReference type="Proteomes" id="UP000004994"/>
    </source>
</evidence>
<proteinExistence type="inferred from homology"/>
<dbReference type="Pfam" id="PF20431">
    <property type="entry name" value="E_motif"/>
    <property type="match status" value="1"/>
</dbReference>
<reference evidence="8" key="2">
    <citation type="submission" date="2019-01" db="UniProtKB">
        <authorList>
            <consortium name="EnsemblPlants"/>
        </authorList>
    </citation>
    <scope>IDENTIFICATION</scope>
    <source>
        <strain evidence="8">cv. Heinz 1706</strain>
    </source>
</reference>
<evidence type="ECO:0000259" key="6">
    <source>
        <dbReference type="Pfam" id="PF01764"/>
    </source>
</evidence>
<evidence type="ECO:0000256" key="4">
    <source>
        <dbReference type="PROSITE-ProRule" id="PRU00708"/>
    </source>
</evidence>
<feature type="repeat" description="PPR" evidence="4">
    <location>
        <begin position="606"/>
        <end position="636"/>
    </location>
</feature>
<dbReference type="GO" id="GO:0008270">
    <property type="term" value="F:zinc ion binding"/>
    <property type="evidence" value="ECO:0007669"/>
    <property type="project" value="InterPro"/>
</dbReference>
<evidence type="ECO:0008006" key="10">
    <source>
        <dbReference type="Google" id="ProtNLM"/>
    </source>
</evidence>
<feature type="repeat" description="PPR" evidence="4">
    <location>
        <begin position="637"/>
        <end position="671"/>
    </location>
</feature>
<dbReference type="PROSITE" id="PS51375">
    <property type="entry name" value="PPR"/>
    <property type="match status" value="6"/>
</dbReference>
<evidence type="ECO:0000259" key="7">
    <source>
        <dbReference type="Pfam" id="PF14432"/>
    </source>
</evidence>
<comment type="similarity">
    <text evidence="1">Belongs to the PPR family. PCMP-H subfamily.</text>
</comment>
<feature type="repeat" description="PPR" evidence="4">
    <location>
        <begin position="769"/>
        <end position="799"/>
    </location>
</feature>
<feature type="repeat" description="PPR" evidence="4">
    <location>
        <begin position="800"/>
        <end position="834"/>
    </location>
</feature>
<dbReference type="NCBIfam" id="TIGR00756">
    <property type="entry name" value="PPR"/>
    <property type="match status" value="8"/>
</dbReference>
<accession>A0A3Q7HUH2</accession>
<evidence type="ECO:0000256" key="3">
    <source>
        <dbReference type="ARBA" id="ARBA00022801"/>
    </source>
</evidence>
<keyword evidence="3" id="KW-0378">Hydrolase</keyword>
<dbReference type="Pfam" id="PF01764">
    <property type="entry name" value="Lipase_3"/>
    <property type="match status" value="1"/>
</dbReference>
<dbReference type="CDD" id="cd00519">
    <property type="entry name" value="Lipase_3"/>
    <property type="match status" value="1"/>
</dbReference>
<dbReference type="STRING" id="4081.A0A3Q7HUH2"/>
<feature type="repeat" description="PPR" evidence="4">
    <location>
        <begin position="699"/>
        <end position="733"/>
    </location>
</feature>
<dbReference type="InterPro" id="IPR046960">
    <property type="entry name" value="PPR_At4g14850-like_plant"/>
</dbReference>
<dbReference type="InterPro" id="IPR029058">
    <property type="entry name" value="AB_hydrolase_fold"/>
</dbReference>
<dbReference type="SUPFAM" id="SSF53474">
    <property type="entry name" value="alpha/beta-Hydrolases"/>
    <property type="match status" value="1"/>
</dbReference>
<feature type="repeat" description="PPR" evidence="4">
    <location>
        <begin position="543"/>
        <end position="578"/>
    </location>
</feature>
<feature type="compositionally biased region" description="Basic and acidic residues" evidence="5">
    <location>
        <begin position="28"/>
        <end position="46"/>
    </location>
</feature>
<dbReference type="Gene3D" id="1.25.40.10">
    <property type="entry name" value="Tetratricopeptide repeat domain"/>
    <property type="match status" value="4"/>
</dbReference>